<organismHost>
    <name type="scientific">Ornithodoros moubata</name>
    <name type="common">Soft tick</name>
    <name type="synonym">Argasid tick</name>
    <dbReference type="NCBI Taxonomy" id="6938"/>
</organismHost>
<organism evidence="2">
    <name type="scientific">African swine fever virus</name>
    <name type="common">ASFV</name>
    <dbReference type="NCBI Taxonomy" id="10497"/>
    <lineage>
        <taxon>Viruses</taxon>
        <taxon>Varidnaviria</taxon>
        <taxon>Bamfordvirae</taxon>
        <taxon>Nucleocytoviricota</taxon>
        <taxon>Pokkesviricetes</taxon>
        <taxon>Asfuvirales</taxon>
        <taxon>Asfarviridae</taxon>
        <taxon>Asfivirus</taxon>
        <taxon>Asfivirus haemorrhagiae</taxon>
    </lineage>
</organism>
<dbReference type="Gene3D" id="4.10.520.10">
    <property type="entry name" value="IHF-like DNA-binding proteins"/>
    <property type="match status" value="1"/>
</dbReference>
<proteinExistence type="inferred from homology"/>
<dbReference type="SUPFAM" id="SSF47729">
    <property type="entry name" value="IHF-like DNA-binding proteins"/>
    <property type="match status" value="1"/>
</dbReference>
<accession>A0A6G7KTP0</accession>
<dbReference type="EMBL" id="MN641876">
    <property type="protein sequence ID" value="QII88723.1"/>
    <property type="molecule type" value="Genomic_DNA"/>
</dbReference>
<sequence length="134" mass="14797">MSAKKKPTITKQELYSLLPADTQLYTALFARIFTSQQKIFQNALQHNQEVIIPPGIKFTVVTVQAIPARQGHIPATGEPIQITAKPVHTAVQIRALQPVHDMLNLTIESSSSYSSLSLLSSIHFCHSKSNKFSS</sequence>
<evidence type="ECO:0000256" key="1">
    <source>
        <dbReference type="RuleBase" id="RU003939"/>
    </source>
</evidence>
<dbReference type="SMART" id="SM00411">
    <property type="entry name" value="BHL"/>
    <property type="match status" value="1"/>
</dbReference>
<dbReference type="GO" id="GO:0003677">
    <property type="term" value="F:DNA binding"/>
    <property type="evidence" value="ECO:0007669"/>
    <property type="project" value="InterPro"/>
</dbReference>
<organismHost>
    <name type="scientific">Potamochoerus larvatus</name>
    <name type="common">Bushpig</name>
    <dbReference type="NCBI Taxonomy" id="273792"/>
</organismHost>
<dbReference type="Pfam" id="PF00216">
    <property type="entry name" value="Bac_DNA_binding"/>
    <property type="match status" value="1"/>
</dbReference>
<organismHost>
    <name type="scientific">Ornithodoros</name>
    <name type="common">relapsing fever ticks</name>
    <dbReference type="NCBI Taxonomy" id="6937"/>
</organismHost>
<name>A0A6G7KTP0_ASF</name>
<dbReference type="InterPro" id="IPR010992">
    <property type="entry name" value="IHF-like_DNA-bd_dom_sf"/>
</dbReference>
<dbReference type="GO" id="GO:0030527">
    <property type="term" value="F:structural constituent of chromatin"/>
    <property type="evidence" value="ECO:0007669"/>
    <property type="project" value="InterPro"/>
</dbReference>
<reference evidence="2" key="1">
    <citation type="submission" date="2019-11" db="EMBL/GenBank/DDBJ databases">
        <authorList>
            <person name="Ndlovu S.S."/>
            <person name="Carulei O."/>
        </authorList>
    </citation>
    <scope>NUCLEOTIDE SEQUENCE [LARGE SCALE GENOMIC DNA]</scope>
    <source>
        <strain evidence="2">RSA_W1_1999</strain>
    </source>
</reference>
<organismHost>
    <name type="scientific">Phacochoerus aethiopicus</name>
    <name type="common">Warthog</name>
    <dbReference type="NCBI Taxonomy" id="85517"/>
</organismHost>
<organismHost>
    <name type="scientific">Phacochoerus africanus</name>
    <name type="common">Warthog</name>
    <dbReference type="NCBI Taxonomy" id="41426"/>
</organismHost>
<comment type="similarity">
    <text evidence="1">Belongs to the bacterial histone-like protein family.</text>
</comment>
<organismHost>
    <name type="scientific">Sus scrofa</name>
    <name type="common">Pig</name>
    <dbReference type="NCBI Taxonomy" id="9823"/>
</organismHost>
<dbReference type="InterPro" id="IPR000119">
    <property type="entry name" value="Hist_DNA-bd"/>
</dbReference>
<gene>
    <name evidence="2" type="primary">A104R</name>
</gene>
<protein>
    <submittedName>
        <fullName evidence="2">p104R</fullName>
    </submittedName>
</protein>
<evidence type="ECO:0000313" key="2">
    <source>
        <dbReference type="EMBL" id="QII88723.1"/>
    </source>
</evidence>